<organism evidence="1 2">
    <name type="scientific">Petromyces alliaceus</name>
    <name type="common">Aspergillus alliaceus</name>
    <dbReference type="NCBI Taxonomy" id="209559"/>
    <lineage>
        <taxon>Eukaryota</taxon>
        <taxon>Fungi</taxon>
        <taxon>Dikarya</taxon>
        <taxon>Ascomycota</taxon>
        <taxon>Pezizomycotina</taxon>
        <taxon>Eurotiomycetes</taxon>
        <taxon>Eurotiomycetidae</taxon>
        <taxon>Eurotiales</taxon>
        <taxon>Aspergillaceae</taxon>
        <taxon>Aspergillus</taxon>
        <taxon>Aspergillus subgen. Circumdati</taxon>
    </lineage>
</organism>
<dbReference type="AlphaFoldDB" id="A0A8H6E514"/>
<dbReference type="Proteomes" id="UP000541154">
    <property type="component" value="Unassembled WGS sequence"/>
</dbReference>
<evidence type="ECO:0000313" key="1">
    <source>
        <dbReference type="EMBL" id="KAF5859664.1"/>
    </source>
</evidence>
<sequence length="304" mass="34188">MPRDADFLSPRDLLVDDHFCLTLTSFRKLANIIETTENLPRDDESLRQKTGFWESGYQILYIYLNPIAQQFLTVQQVALGLNIIASGRLGESKQQGECVREYPEAYNYTGTICDNALTLCASAPDDYDKIFTDIEALRQDPDNVTLRDRVQKEVQDRLYWVQILRDGATGWSDDLRSYTLQAEDCEAAVQTLAAPFQGSALRDRLTSEDDQGSLQDDLDALGNVQSLLDGFSMVEDMSASLQEVEKMAGSATLIADDIQNLVDYIQKHADPDDNPLGGLVERKLLDKWATLQTHVTDFKNAYLN</sequence>
<comment type="caution">
    <text evidence="1">The sequence shown here is derived from an EMBL/GenBank/DDBJ whole genome shotgun (WGS) entry which is preliminary data.</text>
</comment>
<name>A0A8H6E514_PETAA</name>
<reference evidence="1 2" key="1">
    <citation type="submission" date="2019-04" db="EMBL/GenBank/DDBJ databases">
        <title>Aspergillus burnettii sp. nov., novel species from soil in southeast Queensland.</title>
        <authorList>
            <person name="Gilchrist C.L.M."/>
            <person name="Pitt J.I."/>
            <person name="Lange L."/>
            <person name="Lacey H.J."/>
            <person name="Vuong D."/>
            <person name="Midgley D.J."/>
            <person name="Greenfield P."/>
            <person name="Bradbury M."/>
            <person name="Lacey E."/>
            <person name="Busk P.K."/>
            <person name="Pilgaard B."/>
            <person name="Chooi Y.H."/>
            <person name="Piggott A.M."/>
        </authorList>
    </citation>
    <scope>NUCLEOTIDE SEQUENCE [LARGE SCALE GENOMIC DNA]</scope>
    <source>
        <strain evidence="1 2">FRR 5400</strain>
    </source>
</reference>
<evidence type="ECO:0000313" key="2">
    <source>
        <dbReference type="Proteomes" id="UP000541154"/>
    </source>
</evidence>
<protein>
    <submittedName>
        <fullName evidence="1">Uncharacterized protein</fullName>
    </submittedName>
</protein>
<dbReference type="EMBL" id="SPNV01000157">
    <property type="protein sequence ID" value="KAF5859664.1"/>
    <property type="molecule type" value="Genomic_DNA"/>
</dbReference>
<gene>
    <name evidence="1" type="ORF">ETB97_002575</name>
</gene>
<proteinExistence type="predicted"/>
<keyword evidence="2" id="KW-1185">Reference proteome</keyword>
<accession>A0A8H6E514</accession>